<feature type="transmembrane region" description="Helical" evidence="1">
    <location>
        <begin position="35"/>
        <end position="55"/>
    </location>
</feature>
<evidence type="ECO:0000313" key="3">
    <source>
        <dbReference type="Proteomes" id="UP000666240"/>
    </source>
</evidence>
<proteinExistence type="predicted"/>
<gene>
    <name evidence="2" type="ORF">J5Y06_00535</name>
</gene>
<evidence type="ECO:0008006" key="4">
    <source>
        <dbReference type="Google" id="ProtNLM"/>
    </source>
</evidence>
<sequence length="121" mass="13105">MRFIPRSLHAAADYLVGLLVIALPFLFGWDDAATSAFVVAGLAALAYSAVTDYELGLWKRLPFRVHLGLDVLFVIFMFGAPTLLALPSASQWAPYLVGAAGLFLVFTTRLEPNSPAQAARH</sequence>
<keyword evidence="1" id="KW-0812">Transmembrane</keyword>
<comment type="caution">
    <text evidence="2">The sequence shown here is derived from an EMBL/GenBank/DDBJ whole genome shotgun (WGS) entry which is preliminary data.</text>
</comment>
<keyword evidence="1" id="KW-1133">Transmembrane helix</keyword>
<feature type="transmembrane region" description="Helical" evidence="1">
    <location>
        <begin position="92"/>
        <end position="110"/>
    </location>
</feature>
<protein>
    <recommendedName>
        <fullName evidence="4">SPW repeat-containing protein</fullName>
    </recommendedName>
</protein>
<evidence type="ECO:0000313" key="2">
    <source>
        <dbReference type="EMBL" id="MBP0437135.1"/>
    </source>
</evidence>
<keyword evidence="1" id="KW-0472">Membrane</keyword>
<dbReference type="Proteomes" id="UP000666240">
    <property type="component" value="Unassembled WGS sequence"/>
</dbReference>
<reference evidence="2" key="1">
    <citation type="submission" date="2021-03" db="EMBL/GenBank/DDBJ databases">
        <title>Genome sequencing and assembly of Tianweitania sediminis.</title>
        <authorList>
            <person name="Chhetri G."/>
        </authorList>
    </citation>
    <scope>NUCLEOTIDE SEQUENCE</scope>
    <source>
        <strain evidence="2">Z8</strain>
    </source>
</reference>
<organism evidence="2 3">
    <name type="scientific">Tianweitania sediminis</name>
    <dbReference type="NCBI Taxonomy" id="1502156"/>
    <lineage>
        <taxon>Bacteria</taxon>
        <taxon>Pseudomonadati</taxon>
        <taxon>Pseudomonadota</taxon>
        <taxon>Alphaproteobacteria</taxon>
        <taxon>Hyphomicrobiales</taxon>
        <taxon>Phyllobacteriaceae</taxon>
        <taxon>Tianweitania</taxon>
    </lineage>
</organism>
<keyword evidence="3" id="KW-1185">Reference proteome</keyword>
<name>A0A8J7QWY7_9HYPH</name>
<accession>A0A8J7QWY7</accession>
<dbReference type="EMBL" id="JAGIYY010000001">
    <property type="protein sequence ID" value="MBP0437135.1"/>
    <property type="molecule type" value="Genomic_DNA"/>
</dbReference>
<evidence type="ECO:0000256" key="1">
    <source>
        <dbReference type="SAM" id="Phobius"/>
    </source>
</evidence>
<feature type="transmembrane region" description="Helical" evidence="1">
    <location>
        <begin position="12"/>
        <end position="29"/>
    </location>
</feature>
<dbReference type="AlphaFoldDB" id="A0A8J7QWY7"/>
<dbReference type="RefSeq" id="WP_209333174.1">
    <property type="nucleotide sequence ID" value="NZ_JAGIYY010000001.1"/>
</dbReference>
<feature type="transmembrane region" description="Helical" evidence="1">
    <location>
        <begin position="67"/>
        <end position="86"/>
    </location>
</feature>